<proteinExistence type="predicted"/>
<evidence type="ECO:0000313" key="1">
    <source>
        <dbReference type="EMBL" id="KAK3080542.1"/>
    </source>
</evidence>
<evidence type="ECO:0000313" key="2">
    <source>
        <dbReference type="Proteomes" id="UP001186974"/>
    </source>
</evidence>
<name>A0ACC3DVH5_9PEZI</name>
<organism evidence="1 2">
    <name type="scientific">Coniosporium uncinatum</name>
    <dbReference type="NCBI Taxonomy" id="93489"/>
    <lineage>
        <taxon>Eukaryota</taxon>
        <taxon>Fungi</taxon>
        <taxon>Dikarya</taxon>
        <taxon>Ascomycota</taxon>
        <taxon>Pezizomycotina</taxon>
        <taxon>Dothideomycetes</taxon>
        <taxon>Dothideomycetes incertae sedis</taxon>
        <taxon>Coniosporium</taxon>
    </lineage>
</organism>
<gene>
    <name evidence="1" type="ORF">LTS18_000431</name>
</gene>
<dbReference type="EMBL" id="JAWDJW010000517">
    <property type="protein sequence ID" value="KAK3080542.1"/>
    <property type="molecule type" value="Genomic_DNA"/>
</dbReference>
<reference evidence="1" key="1">
    <citation type="submission" date="2024-09" db="EMBL/GenBank/DDBJ databases">
        <title>Black Yeasts Isolated from many extreme environments.</title>
        <authorList>
            <person name="Coleine C."/>
            <person name="Stajich J.E."/>
            <person name="Selbmann L."/>
        </authorList>
    </citation>
    <scope>NUCLEOTIDE SEQUENCE</scope>
    <source>
        <strain evidence="1">CCFEE 5737</strain>
    </source>
</reference>
<accession>A0ACC3DVH5</accession>
<keyword evidence="2" id="KW-1185">Reference proteome</keyword>
<sequence length="349" mass="38796">MDPLPQRPETNDYYRVLGLKYNADDIEIERAFRKRSAATHPDSTNRVPDYCTFNEVAQAYRNLISPELRDAYHEEHWDYGLDDEWTRYEQYLVNTAGSAAAGAESESARYFAGPRKLPHVAYGGGDHDDDDATPTNALQDHGDEGHANRNSTMSGNVGPTEKTSFDRMAGDLGKELPPSEDPSSRDPTFRDQAEEQDHDDRQRRISEHKERLLREQVAEAETAAGADDSRTKSADRASVEPTKTAEAYPMPKYTPKASASKSAKGEAEQRFIDDTVHIRVRGSDYITSDALEEEDTLGNIVEFTMLAAGGRDKSRRPRPYGNAHQSKFAREGLRAPVEGAVGKGEGKGE</sequence>
<protein>
    <submittedName>
        <fullName evidence="1">Uncharacterized protein</fullName>
    </submittedName>
</protein>
<comment type="caution">
    <text evidence="1">The sequence shown here is derived from an EMBL/GenBank/DDBJ whole genome shotgun (WGS) entry which is preliminary data.</text>
</comment>
<dbReference type="Proteomes" id="UP001186974">
    <property type="component" value="Unassembled WGS sequence"/>
</dbReference>